<dbReference type="GO" id="GO:0005198">
    <property type="term" value="F:structural molecule activity"/>
    <property type="evidence" value="ECO:0007669"/>
    <property type="project" value="TreeGrafter"/>
</dbReference>
<dbReference type="GO" id="GO:0005509">
    <property type="term" value="F:calcium ion binding"/>
    <property type="evidence" value="ECO:0007669"/>
    <property type="project" value="InterPro"/>
</dbReference>
<accession>A0A8D2IVT0</accession>
<keyword evidence="6" id="KW-1185">Reference proteome</keyword>
<dbReference type="CDD" id="cd00176">
    <property type="entry name" value="SPEC"/>
    <property type="match status" value="1"/>
</dbReference>
<evidence type="ECO:0000256" key="1">
    <source>
        <dbReference type="ARBA" id="ARBA00022723"/>
    </source>
</evidence>
<dbReference type="Proteomes" id="UP000694545">
    <property type="component" value="Unplaced"/>
</dbReference>
<organism evidence="5 6">
    <name type="scientific">Varanus komodoensis</name>
    <name type="common">Komodo dragon</name>
    <dbReference type="NCBI Taxonomy" id="61221"/>
    <lineage>
        <taxon>Eukaryota</taxon>
        <taxon>Metazoa</taxon>
        <taxon>Chordata</taxon>
        <taxon>Craniata</taxon>
        <taxon>Vertebrata</taxon>
        <taxon>Euteleostomi</taxon>
        <taxon>Lepidosauria</taxon>
        <taxon>Squamata</taxon>
        <taxon>Bifurcata</taxon>
        <taxon>Unidentata</taxon>
        <taxon>Episquamata</taxon>
        <taxon>Toxicofera</taxon>
        <taxon>Anguimorpha</taxon>
        <taxon>Paleoanguimorpha</taxon>
        <taxon>Varanoidea</taxon>
        <taxon>Varanidae</taxon>
        <taxon>Varanus</taxon>
    </lineage>
</organism>
<dbReference type="AlphaFoldDB" id="A0A8D2IVT0"/>
<dbReference type="InterPro" id="IPR002048">
    <property type="entry name" value="EF_hand_dom"/>
</dbReference>
<dbReference type="PANTHER" id="PTHR23169">
    <property type="entry name" value="ENVOPLAKIN"/>
    <property type="match status" value="1"/>
</dbReference>
<feature type="region of interest" description="Disordered" evidence="3">
    <location>
        <begin position="1"/>
        <end position="20"/>
    </location>
</feature>
<proteinExistence type="predicted"/>
<dbReference type="SUPFAM" id="SSF47473">
    <property type="entry name" value="EF-hand"/>
    <property type="match status" value="1"/>
</dbReference>
<dbReference type="Gene3D" id="1.20.58.60">
    <property type="match status" value="2"/>
</dbReference>
<dbReference type="InterPro" id="IPR011992">
    <property type="entry name" value="EF-hand-dom_pair"/>
</dbReference>
<dbReference type="SUPFAM" id="SSF46966">
    <property type="entry name" value="Spectrin repeat"/>
    <property type="match status" value="3"/>
</dbReference>
<dbReference type="GO" id="GO:0045104">
    <property type="term" value="P:intermediate filament cytoskeleton organization"/>
    <property type="evidence" value="ECO:0007669"/>
    <property type="project" value="InterPro"/>
</dbReference>
<reference evidence="5" key="1">
    <citation type="submission" date="2025-08" db="UniProtKB">
        <authorList>
            <consortium name="Ensembl"/>
        </authorList>
    </citation>
    <scope>IDENTIFICATION</scope>
</reference>
<dbReference type="Pfam" id="PF13202">
    <property type="entry name" value="EF-hand_5"/>
    <property type="match status" value="1"/>
</dbReference>
<dbReference type="GO" id="GO:0005737">
    <property type="term" value="C:cytoplasm"/>
    <property type="evidence" value="ECO:0007669"/>
    <property type="project" value="TreeGrafter"/>
</dbReference>
<dbReference type="OMA" id="WDALCSH"/>
<dbReference type="InterPro" id="IPR018247">
    <property type="entry name" value="EF_Hand_1_Ca_BS"/>
</dbReference>
<keyword evidence="2" id="KW-0106">Calcium</keyword>
<dbReference type="GO" id="GO:0042060">
    <property type="term" value="P:wound healing"/>
    <property type="evidence" value="ECO:0007669"/>
    <property type="project" value="TreeGrafter"/>
</dbReference>
<evidence type="ECO:0000259" key="4">
    <source>
        <dbReference type="PROSITE" id="PS50222"/>
    </source>
</evidence>
<dbReference type="PANTHER" id="PTHR23169:SF33">
    <property type="entry name" value="MICROTUBULE-ACTIN CROSS-LINKING FACTOR 1, ISOFORMS 1_2_3_5"/>
    <property type="match status" value="1"/>
</dbReference>
<sequence>PHGTWVQISNRGGGRGIPRGRPSRALSLWQGWKPFALHWGRERTVGALWIGGWGSQKPACPTSHPPEFQRGLRAKRPAYEATLRSGRLLLQRARHPDDAPRLQEGLAELKERWGAVCGWAAERCVQRKLEERLLFCGHVTDALQTLLEWLYQAEPQLAEGAPVAGDRDLVALLLDKHKVFQKELDQRASCIQTLRHAMHGLSPGPSAGESPWLQRQVEELGRRWELVSQLSVSRRDRLEAALRQAEEFHTLLHPFLSRLSELERSLPCRSPPEDEGAGLRESLHCCHPDSAITIRSWVTVARSRFQEVSGWAQQQDERLQAQMATLAAKQEEVARLFDWVAAAEESLSLRDREPLPEDAEQLEDGAGIATLVQPSHSPDPLPGRRGTGRLPARNLAAALEGPAPQSPPLAQLAHRWQQLWLAALDRQYRLQHSRQRLQELEEFSHFDFTVWRKRYLQWIGHRKSRVLDVFRGIDRDQDGRITQQEFVDGVLSSKFPTNTLEMSAVAGIFDNNRDGFIDYYEFASALHPSRDALRRTADTDRIQDEVRRQRPAPSR</sequence>
<dbReference type="SMART" id="SM00150">
    <property type="entry name" value="SPEC"/>
    <property type="match status" value="2"/>
</dbReference>
<dbReference type="GO" id="GO:0016020">
    <property type="term" value="C:membrane"/>
    <property type="evidence" value="ECO:0007669"/>
    <property type="project" value="TreeGrafter"/>
</dbReference>
<evidence type="ECO:0000313" key="6">
    <source>
        <dbReference type="Proteomes" id="UP000694545"/>
    </source>
</evidence>
<dbReference type="InterPro" id="IPR002017">
    <property type="entry name" value="Spectrin_repeat"/>
</dbReference>
<dbReference type="PROSITE" id="PS50222">
    <property type="entry name" value="EF_HAND_2"/>
    <property type="match status" value="2"/>
</dbReference>
<name>A0A8D2IVT0_VARKO</name>
<dbReference type="FunFam" id="1.20.58.60:FF:000001">
    <property type="entry name" value="Microtubule-actin cross-linking factor 1"/>
    <property type="match status" value="1"/>
</dbReference>
<feature type="domain" description="EF-hand" evidence="4">
    <location>
        <begin position="461"/>
        <end position="496"/>
    </location>
</feature>
<dbReference type="Pfam" id="PF00435">
    <property type="entry name" value="Spectrin"/>
    <property type="match status" value="1"/>
</dbReference>
<evidence type="ECO:0000313" key="5">
    <source>
        <dbReference type="Ensembl" id="ENSVKKP00000005900.1"/>
    </source>
</evidence>
<keyword evidence="1" id="KW-0479">Metal-binding</keyword>
<dbReference type="InterPro" id="IPR018159">
    <property type="entry name" value="Spectrin/alpha-actinin"/>
</dbReference>
<evidence type="ECO:0000256" key="3">
    <source>
        <dbReference type="SAM" id="MobiDB-lite"/>
    </source>
</evidence>
<dbReference type="InterPro" id="IPR043197">
    <property type="entry name" value="Plakin"/>
</dbReference>
<dbReference type="CDD" id="cd00051">
    <property type="entry name" value="EFh"/>
    <property type="match status" value="1"/>
</dbReference>
<evidence type="ECO:0000256" key="2">
    <source>
        <dbReference type="ARBA" id="ARBA00022837"/>
    </source>
</evidence>
<dbReference type="Ensembl" id="ENSVKKT00000006060.1">
    <property type="protein sequence ID" value="ENSVKKP00000005900.1"/>
    <property type="gene ID" value="ENSVKKG00000004303.1"/>
</dbReference>
<dbReference type="GO" id="GO:0005882">
    <property type="term" value="C:intermediate filament"/>
    <property type="evidence" value="ECO:0007669"/>
    <property type="project" value="TreeGrafter"/>
</dbReference>
<dbReference type="SMART" id="SM00054">
    <property type="entry name" value="EFh"/>
    <property type="match status" value="2"/>
</dbReference>
<protein>
    <recommendedName>
        <fullName evidence="4">EF-hand domain-containing protein</fullName>
    </recommendedName>
</protein>
<dbReference type="PROSITE" id="PS00018">
    <property type="entry name" value="EF_HAND_1"/>
    <property type="match status" value="2"/>
</dbReference>
<feature type="domain" description="EF-hand" evidence="4">
    <location>
        <begin position="509"/>
        <end position="532"/>
    </location>
</feature>
<dbReference type="Gene3D" id="1.10.238.10">
    <property type="entry name" value="EF-hand"/>
    <property type="match status" value="1"/>
</dbReference>
<reference evidence="5" key="2">
    <citation type="submission" date="2025-09" db="UniProtKB">
        <authorList>
            <consortium name="Ensembl"/>
        </authorList>
    </citation>
    <scope>IDENTIFICATION</scope>
</reference>